<dbReference type="AlphaFoldDB" id="A0A0F9JCH1"/>
<sequence>MTTPKCARSYITAEQDVAYLPYGLDIVESLANQVLPRLTEKLETDIKAIDVSKLPYEHLLGETAVGKVLKELSPESDEDEITSLGTLSEDEIKRIKALETTLHEVDPLAKAVVVQ</sequence>
<gene>
    <name evidence="1" type="ORF">LCGC14_1546260</name>
</gene>
<accession>A0A0F9JCH1</accession>
<dbReference type="EMBL" id="LAZR01011760">
    <property type="protein sequence ID" value="KKM59996.1"/>
    <property type="molecule type" value="Genomic_DNA"/>
</dbReference>
<evidence type="ECO:0000313" key="1">
    <source>
        <dbReference type="EMBL" id="KKM59996.1"/>
    </source>
</evidence>
<proteinExistence type="predicted"/>
<protein>
    <submittedName>
        <fullName evidence="1">Uncharacterized protein</fullName>
    </submittedName>
</protein>
<organism evidence="1">
    <name type="scientific">marine sediment metagenome</name>
    <dbReference type="NCBI Taxonomy" id="412755"/>
    <lineage>
        <taxon>unclassified sequences</taxon>
        <taxon>metagenomes</taxon>
        <taxon>ecological metagenomes</taxon>
    </lineage>
</organism>
<name>A0A0F9JCH1_9ZZZZ</name>
<comment type="caution">
    <text evidence="1">The sequence shown here is derived from an EMBL/GenBank/DDBJ whole genome shotgun (WGS) entry which is preliminary data.</text>
</comment>
<reference evidence="1" key="1">
    <citation type="journal article" date="2015" name="Nature">
        <title>Complex archaea that bridge the gap between prokaryotes and eukaryotes.</title>
        <authorList>
            <person name="Spang A."/>
            <person name="Saw J.H."/>
            <person name="Jorgensen S.L."/>
            <person name="Zaremba-Niedzwiedzka K."/>
            <person name="Martijn J."/>
            <person name="Lind A.E."/>
            <person name="van Eijk R."/>
            <person name="Schleper C."/>
            <person name="Guy L."/>
            <person name="Ettema T.J."/>
        </authorList>
    </citation>
    <scope>NUCLEOTIDE SEQUENCE</scope>
</reference>